<name>A0ABT6AR71_9BURK</name>
<proteinExistence type="predicted"/>
<feature type="transmembrane region" description="Helical" evidence="1">
    <location>
        <begin position="360"/>
        <end position="378"/>
    </location>
</feature>
<feature type="transmembrane region" description="Helical" evidence="1">
    <location>
        <begin position="21"/>
        <end position="39"/>
    </location>
</feature>
<sequence>MQAQSPLAWFAQRSLPRRLDGRLLFLCLVAYGGAMIWLAPHPPMVDLPQHAGQVAVLHDLLTGESPWHEVLRINLFTPYLTGYGLALLLSFFMPVAAAFKLLLTLGYYGFVGACLLLRRRFGADERLDWLFVPAYFGFAYEWGFFTFLVAAPLGLLFLLLADRYAERPTPATATTLLLAGVILFFSHGLVFLFAALVGASFLALKAGNLRRCLLALLPYGLLAMLCLLYAANARKLETSIVYASPGILWEWDWTRVFMFFLAPWSSWPQQALFAIDSLFVLAVPWLLGLRPNWRNPSACVPMLAVLAIWCLVPQYAMKTAFLYQRFGLFIFPCYALMFHQPPSRTKPAPRARQRARLCQVLLALICLTFFATHTKRLLDFAQESAEFDTLLAATQPAQRALMLIYDANSAAASHPGAYVHYAAWYQAEKKGLVDFNFAWFPPQIVRYSPDQLPALGPFNPSARRNFPQTFDWEAHRAREYRYFFVRGTPVPPSLLDNRRCDVILLKAAGSWSLYENRGCRS</sequence>
<feature type="transmembrane region" description="Helical" evidence="1">
    <location>
        <begin position="211"/>
        <end position="231"/>
    </location>
</feature>
<comment type="caution">
    <text evidence="2">The sequence shown here is derived from an EMBL/GenBank/DDBJ whole genome shotgun (WGS) entry which is preliminary data.</text>
</comment>
<feature type="transmembrane region" description="Helical" evidence="1">
    <location>
        <begin position="181"/>
        <end position="204"/>
    </location>
</feature>
<feature type="transmembrane region" description="Helical" evidence="1">
    <location>
        <begin position="84"/>
        <end position="117"/>
    </location>
</feature>
<feature type="transmembrane region" description="Helical" evidence="1">
    <location>
        <begin position="138"/>
        <end position="161"/>
    </location>
</feature>
<feature type="transmembrane region" description="Helical" evidence="1">
    <location>
        <begin position="299"/>
        <end position="316"/>
    </location>
</feature>
<reference evidence="2 3" key="1">
    <citation type="submission" date="2023-03" db="EMBL/GenBank/DDBJ databases">
        <title>Draft assemblies of triclosan tolerant bacteria isolated from returned activated sludge.</title>
        <authorList>
            <person name="Van Hamelsveld S."/>
        </authorList>
    </citation>
    <scope>NUCLEOTIDE SEQUENCE [LARGE SCALE GENOMIC DNA]</scope>
    <source>
        <strain evidence="2 3">GW210010_S58</strain>
    </source>
</reference>
<accession>A0ABT6AR71</accession>
<keyword evidence="3" id="KW-1185">Reference proteome</keyword>
<organism evidence="2 3">
    <name type="scientific">Cupriavidus basilensis</name>
    <dbReference type="NCBI Taxonomy" id="68895"/>
    <lineage>
        <taxon>Bacteria</taxon>
        <taxon>Pseudomonadati</taxon>
        <taxon>Pseudomonadota</taxon>
        <taxon>Betaproteobacteria</taxon>
        <taxon>Burkholderiales</taxon>
        <taxon>Burkholderiaceae</taxon>
        <taxon>Cupriavidus</taxon>
    </lineage>
</organism>
<protein>
    <submittedName>
        <fullName evidence="2">Uncharacterized protein</fullName>
    </submittedName>
</protein>
<feature type="transmembrane region" description="Helical" evidence="1">
    <location>
        <begin position="267"/>
        <end position="287"/>
    </location>
</feature>
<keyword evidence="1" id="KW-0812">Transmembrane</keyword>
<dbReference type="Proteomes" id="UP001216674">
    <property type="component" value="Unassembled WGS sequence"/>
</dbReference>
<feature type="transmembrane region" description="Helical" evidence="1">
    <location>
        <begin position="322"/>
        <end position="339"/>
    </location>
</feature>
<keyword evidence="1" id="KW-1133">Transmembrane helix</keyword>
<dbReference type="RefSeq" id="WP_276265998.1">
    <property type="nucleotide sequence ID" value="NZ_JARJLM010000327.1"/>
</dbReference>
<gene>
    <name evidence="2" type="ORF">P3W85_19445</name>
</gene>
<keyword evidence="1" id="KW-0472">Membrane</keyword>
<evidence type="ECO:0000313" key="2">
    <source>
        <dbReference type="EMBL" id="MDF3835118.1"/>
    </source>
</evidence>
<evidence type="ECO:0000256" key="1">
    <source>
        <dbReference type="SAM" id="Phobius"/>
    </source>
</evidence>
<evidence type="ECO:0000313" key="3">
    <source>
        <dbReference type="Proteomes" id="UP001216674"/>
    </source>
</evidence>
<dbReference type="EMBL" id="JARJLM010000327">
    <property type="protein sequence ID" value="MDF3835118.1"/>
    <property type="molecule type" value="Genomic_DNA"/>
</dbReference>